<dbReference type="OrthoDB" id="449062at2759"/>
<reference evidence="2" key="1">
    <citation type="journal article" date="2016" name="Sci. Rep.">
        <title>Molecular characterization of firefly nuptial gifts: a multi-omics approach sheds light on postcopulatory sexual selection.</title>
        <authorList>
            <person name="Al-Wathiqui N."/>
            <person name="Fallon T.R."/>
            <person name="South A."/>
            <person name="Weng J.K."/>
            <person name="Lewis S.M."/>
        </authorList>
    </citation>
    <scope>NUCLEOTIDE SEQUENCE</scope>
</reference>
<dbReference type="Proteomes" id="UP000327044">
    <property type="component" value="Unassembled WGS sequence"/>
</dbReference>
<evidence type="ECO:0000313" key="2">
    <source>
        <dbReference type="EMBL" id="JAV71766.1"/>
    </source>
</evidence>
<dbReference type="PANTHER" id="PTHR22895">
    <property type="entry name" value="ARMADILLO REPEAT-CONTAINING PROTEIN 6"/>
    <property type="match status" value="1"/>
</dbReference>
<proteinExistence type="predicted"/>
<dbReference type="Gene3D" id="1.25.10.10">
    <property type="entry name" value="Leucine-rich Repeat Variant"/>
    <property type="match status" value="1"/>
</dbReference>
<dbReference type="FunCoup" id="A0A1Y1LJK2">
    <property type="interactions" value="1979"/>
</dbReference>
<keyword evidence="4" id="KW-1185">Reference proteome</keyword>
<dbReference type="SMART" id="SM00185">
    <property type="entry name" value="ARM"/>
    <property type="match status" value="3"/>
</dbReference>
<dbReference type="AlphaFoldDB" id="A0A1Y1LJK2"/>
<name>A0A1Y1LJK2_PHOPY</name>
<protein>
    <recommendedName>
        <fullName evidence="5">Armadillo repeat-containing protein 6 homolog</fullName>
    </recommendedName>
</protein>
<sequence>MVLVINQQTFDDAVKENISEFGMEIQEAINDAVKQFEAQGVDLSNIIKNNLLSPQVESTHDLKKALSVLREHTQQKIVISSSVLQEQLSVIKNECDKSIPHRVIAGKEGAYSILLQLITDKNGQEIAVVKNSLGALLSLMTKQPDLLEDTGIRTIIPLLGEEDDIEMQKLILKWIKECCIMHEMNRQKIFQAGILSHLKTSLESDDSSLIRDVLGVLRALVLDDDVRVEFGKAHDHARVIASDTLSSITGLLTKTETDEPLVGDLLSTISALLVRTEFCKIVEEAGGLEAIKHAMVVFQDQDKIMRQYFKVLKALAGNDEVKIRIIQNGLAPLLIASLDSNKNSNLTATVGLGCIAALTLRSTENSKAFFDSGAPEVIYDCMTIHPDDASVQKNASWAIRNMVSRSRYQSQKFLDVGVEMILQRNLKRFPNHEFDTKSALRDLGCDVNLKEEWTGSGGLLTTQSKKNVS</sequence>
<reference evidence="3 4" key="2">
    <citation type="journal article" date="2018" name="Elife">
        <title>Firefly genomes illuminate parallel origins of bioluminescence in beetles.</title>
        <authorList>
            <person name="Fallon T.R."/>
            <person name="Lower S.E."/>
            <person name="Chang C.H."/>
            <person name="Bessho-Uehara M."/>
            <person name="Martin G.J."/>
            <person name="Bewick A.J."/>
            <person name="Behringer M."/>
            <person name="Debat H.J."/>
            <person name="Wong I."/>
            <person name="Day J.C."/>
            <person name="Suvorov A."/>
            <person name="Silva C.J."/>
            <person name="Stanger-Hall K.F."/>
            <person name="Hall D.W."/>
            <person name="Schmitz R.J."/>
            <person name="Nelson D.R."/>
            <person name="Lewis S.M."/>
            <person name="Shigenobu S."/>
            <person name="Bybee S.M."/>
            <person name="Larracuente A.M."/>
            <person name="Oba Y."/>
            <person name="Weng J.K."/>
        </authorList>
    </citation>
    <scope>NUCLEOTIDE SEQUENCE [LARGE SCALE GENOMIC DNA]</scope>
    <source>
        <strain evidence="3">1611_PpyrPB1</strain>
        <tissue evidence="3">Whole body</tissue>
    </source>
</reference>
<dbReference type="GO" id="GO:0002244">
    <property type="term" value="P:hematopoietic progenitor cell differentiation"/>
    <property type="evidence" value="ECO:0007669"/>
    <property type="project" value="TreeGrafter"/>
</dbReference>
<reference evidence="3" key="3">
    <citation type="submission" date="2019-08" db="EMBL/GenBank/DDBJ databases">
        <authorList>
            <consortium name="Photinus pyralis genome working group"/>
            <person name="Fallon T.R."/>
            <person name="Sander Lower S.E."/>
            <person name="Weng J.-K."/>
        </authorList>
    </citation>
    <scope>NUCLEOTIDE SEQUENCE</scope>
    <source>
        <strain evidence="3">1611_PpyrPB1</strain>
        <tissue evidence="3">Whole body</tissue>
    </source>
</reference>
<gene>
    <name evidence="3" type="ORF">PPYR_01005</name>
</gene>
<dbReference type="EMBL" id="GEZM01058338">
    <property type="protein sequence ID" value="JAV71766.1"/>
    <property type="molecule type" value="Transcribed_RNA"/>
</dbReference>
<evidence type="ECO:0000313" key="4">
    <source>
        <dbReference type="Proteomes" id="UP000327044"/>
    </source>
</evidence>
<dbReference type="InterPro" id="IPR011989">
    <property type="entry name" value="ARM-like"/>
</dbReference>
<evidence type="ECO:0008006" key="5">
    <source>
        <dbReference type="Google" id="ProtNLM"/>
    </source>
</evidence>
<accession>A0A1Y1LJK2</accession>
<dbReference type="InterPro" id="IPR000225">
    <property type="entry name" value="Armadillo"/>
</dbReference>
<keyword evidence="1" id="KW-0677">Repeat</keyword>
<evidence type="ECO:0000313" key="3">
    <source>
        <dbReference type="EMBL" id="KAB0804035.1"/>
    </source>
</evidence>
<dbReference type="EMBL" id="VVIM01000001">
    <property type="protein sequence ID" value="KAB0804035.1"/>
    <property type="molecule type" value="Genomic_DNA"/>
</dbReference>
<dbReference type="Pfam" id="PF00514">
    <property type="entry name" value="Arm"/>
    <property type="match status" value="1"/>
</dbReference>
<dbReference type="PANTHER" id="PTHR22895:SF0">
    <property type="entry name" value="ARMADILLO REPEAT-CONTAINING PROTEIN 6"/>
    <property type="match status" value="1"/>
</dbReference>
<dbReference type="SUPFAM" id="SSF48371">
    <property type="entry name" value="ARM repeat"/>
    <property type="match status" value="1"/>
</dbReference>
<dbReference type="InterPro" id="IPR016024">
    <property type="entry name" value="ARM-type_fold"/>
</dbReference>
<evidence type="ECO:0000256" key="1">
    <source>
        <dbReference type="ARBA" id="ARBA00022737"/>
    </source>
</evidence>
<dbReference type="InParanoid" id="A0A1Y1LJK2"/>
<organism evidence="2">
    <name type="scientific">Photinus pyralis</name>
    <name type="common">Common eastern firefly</name>
    <name type="synonym">Lampyris pyralis</name>
    <dbReference type="NCBI Taxonomy" id="7054"/>
    <lineage>
        <taxon>Eukaryota</taxon>
        <taxon>Metazoa</taxon>
        <taxon>Ecdysozoa</taxon>
        <taxon>Arthropoda</taxon>
        <taxon>Hexapoda</taxon>
        <taxon>Insecta</taxon>
        <taxon>Pterygota</taxon>
        <taxon>Neoptera</taxon>
        <taxon>Endopterygota</taxon>
        <taxon>Coleoptera</taxon>
        <taxon>Polyphaga</taxon>
        <taxon>Elateriformia</taxon>
        <taxon>Elateroidea</taxon>
        <taxon>Lampyridae</taxon>
        <taxon>Lampyrinae</taxon>
        <taxon>Photinus</taxon>
    </lineage>
</organism>